<gene>
    <name evidence="2" type="ORF">VN97_g2567</name>
</gene>
<sequence length="158" mass="17737">MRAVCLIVARYTRDYQGPSREFLWMLEVELRTLIIEMIALSAEEEIDRQLEQPTWDRTSSQVRHSYPINAPSQPPVPSADSFCCPTFIGAESNITSLLPFETLKPNRLTGTYSAKDQTSRPSHAAARATKSTGDDVCHPTHNPLIGLYYQALTSQVPR</sequence>
<proteinExistence type="predicted"/>
<protein>
    <submittedName>
        <fullName evidence="2">Uncharacterized protein</fullName>
    </submittedName>
</protein>
<dbReference type="Proteomes" id="UP001227192">
    <property type="component" value="Unassembled WGS sequence"/>
</dbReference>
<dbReference type="AlphaFoldDB" id="A0AAI9TNT2"/>
<evidence type="ECO:0000313" key="3">
    <source>
        <dbReference type="Proteomes" id="UP001227192"/>
    </source>
</evidence>
<accession>A0AAI9TNT2</accession>
<evidence type="ECO:0000313" key="2">
    <source>
        <dbReference type="EMBL" id="KAJ9490690.1"/>
    </source>
</evidence>
<comment type="caution">
    <text evidence="2">The sequence shown here is derived from an EMBL/GenBank/DDBJ whole genome shotgun (WGS) entry which is preliminary data.</text>
</comment>
<reference evidence="2" key="2">
    <citation type="journal article" date="2016" name="Fungal Biol.">
        <title>Ochratoxin A production by Penicillium thymicola.</title>
        <authorList>
            <person name="Nguyen H.D.T."/>
            <person name="McMullin D.R."/>
            <person name="Ponomareva E."/>
            <person name="Riley R."/>
            <person name="Pomraning K.R."/>
            <person name="Baker S.E."/>
            <person name="Seifert K.A."/>
        </authorList>
    </citation>
    <scope>NUCLEOTIDE SEQUENCE</scope>
    <source>
        <strain evidence="2">DAOM 180753</strain>
    </source>
</reference>
<feature type="compositionally biased region" description="Polar residues" evidence="1">
    <location>
        <begin position="111"/>
        <end position="121"/>
    </location>
</feature>
<reference evidence="2" key="1">
    <citation type="submission" date="2015-06" db="EMBL/GenBank/DDBJ databases">
        <authorList>
            <person name="Nguyen H."/>
        </authorList>
    </citation>
    <scope>NUCLEOTIDE SEQUENCE</scope>
    <source>
        <strain evidence="2">DAOM 180753</strain>
    </source>
</reference>
<dbReference type="EMBL" id="LACB01000050">
    <property type="protein sequence ID" value="KAJ9490690.1"/>
    <property type="molecule type" value="Genomic_DNA"/>
</dbReference>
<name>A0AAI9TNT2_PENTH</name>
<feature type="region of interest" description="Disordered" evidence="1">
    <location>
        <begin position="111"/>
        <end position="137"/>
    </location>
</feature>
<evidence type="ECO:0000256" key="1">
    <source>
        <dbReference type="SAM" id="MobiDB-lite"/>
    </source>
</evidence>
<organism evidence="2 3">
    <name type="scientific">Penicillium thymicola</name>
    <dbReference type="NCBI Taxonomy" id="293382"/>
    <lineage>
        <taxon>Eukaryota</taxon>
        <taxon>Fungi</taxon>
        <taxon>Dikarya</taxon>
        <taxon>Ascomycota</taxon>
        <taxon>Pezizomycotina</taxon>
        <taxon>Eurotiomycetes</taxon>
        <taxon>Eurotiomycetidae</taxon>
        <taxon>Eurotiales</taxon>
        <taxon>Aspergillaceae</taxon>
        <taxon>Penicillium</taxon>
    </lineage>
</organism>
<keyword evidence="3" id="KW-1185">Reference proteome</keyword>